<protein>
    <submittedName>
        <fullName evidence="6">Succinate CoA transferase</fullName>
    </submittedName>
</protein>
<feature type="domain" description="Acetyl-CoA hydrolase/transferase N-terminal" evidence="4">
    <location>
        <begin position="7"/>
        <end position="212"/>
    </location>
</feature>
<feature type="domain" description="Acetyl-CoA hydrolase/transferase C-terminal" evidence="5">
    <location>
        <begin position="318"/>
        <end position="459"/>
    </location>
</feature>
<dbReference type="SUPFAM" id="SSF100950">
    <property type="entry name" value="NagB/RpiA/CoA transferase-like"/>
    <property type="match status" value="2"/>
</dbReference>
<dbReference type="PANTHER" id="PTHR43609">
    <property type="entry name" value="ACETYL-COA HYDROLASE"/>
    <property type="match status" value="1"/>
</dbReference>
<dbReference type="Pfam" id="PF13336">
    <property type="entry name" value="AcetylCoA_hyd_C"/>
    <property type="match status" value="1"/>
</dbReference>
<feature type="active site" description="5-glutamyl coenzyme A thioester intermediate" evidence="2">
    <location>
        <position position="286"/>
    </location>
</feature>
<evidence type="ECO:0000256" key="1">
    <source>
        <dbReference type="ARBA" id="ARBA00009632"/>
    </source>
</evidence>
<dbReference type="Gene3D" id="3.40.1080.10">
    <property type="entry name" value="Glutaconate Coenzyme A-transferase"/>
    <property type="match status" value="1"/>
</dbReference>
<evidence type="ECO:0000313" key="7">
    <source>
        <dbReference type="Proteomes" id="UP000461443"/>
    </source>
</evidence>
<feature type="binding site" evidence="3">
    <location>
        <position position="376"/>
    </location>
    <ligand>
        <name>CoA</name>
        <dbReference type="ChEBI" id="CHEBI:57287"/>
    </ligand>
</feature>
<evidence type="ECO:0000313" key="6">
    <source>
        <dbReference type="EMBL" id="NDL61831.1"/>
    </source>
</evidence>
<evidence type="ECO:0000259" key="4">
    <source>
        <dbReference type="Pfam" id="PF02550"/>
    </source>
</evidence>
<comment type="similarity">
    <text evidence="1">Belongs to the acetyl-CoA hydrolase/transferase family.</text>
</comment>
<dbReference type="EMBL" id="WUBS01000002">
    <property type="protein sequence ID" value="NDL61831.1"/>
    <property type="molecule type" value="Genomic_DNA"/>
</dbReference>
<dbReference type="PANTHER" id="PTHR43609:SF1">
    <property type="entry name" value="ACETYL-COA HYDROLASE"/>
    <property type="match status" value="1"/>
</dbReference>
<accession>A0A845SGS4</accession>
<dbReference type="InterPro" id="IPR026888">
    <property type="entry name" value="AcetylCoA_hyd_C"/>
</dbReference>
<dbReference type="Gene3D" id="3.40.1080.20">
    <property type="entry name" value="Acetyl-CoA hydrolase/transferase C-terminal domain"/>
    <property type="match status" value="1"/>
</dbReference>
<proteinExistence type="inferred from homology"/>
<dbReference type="GO" id="GO:0006084">
    <property type="term" value="P:acetyl-CoA metabolic process"/>
    <property type="evidence" value="ECO:0007669"/>
    <property type="project" value="InterPro"/>
</dbReference>
<dbReference type="GO" id="GO:0008775">
    <property type="term" value="F:acetate CoA-transferase activity"/>
    <property type="evidence" value="ECO:0007669"/>
    <property type="project" value="InterPro"/>
</dbReference>
<evidence type="ECO:0000259" key="5">
    <source>
        <dbReference type="Pfam" id="PF13336"/>
    </source>
</evidence>
<keyword evidence="6" id="KW-0808">Transferase</keyword>
<evidence type="ECO:0000256" key="2">
    <source>
        <dbReference type="PIRSR" id="PIRSR617821-1"/>
    </source>
</evidence>
<dbReference type="InterPro" id="IPR038460">
    <property type="entry name" value="AcetylCoA_hyd_C_sf"/>
</dbReference>
<dbReference type="Pfam" id="PF02550">
    <property type="entry name" value="AcetylCoA_hydro"/>
    <property type="match status" value="1"/>
</dbReference>
<dbReference type="InterPro" id="IPR046433">
    <property type="entry name" value="ActCoA_hydro"/>
</dbReference>
<keyword evidence="7" id="KW-1185">Reference proteome</keyword>
<name>A0A845SGS4_9GAMM</name>
<dbReference type="GO" id="GO:0003986">
    <property type="term" value="F:acetyl-CoA hydrolase activity"/>
    <property type="evidence" value="ECO:0007669"/>
    <property type="project" value="TreeGrafter"/>
</dbReference>
<dbReference type="InterPro" id="IPR037171">
    <property type="entry name" value="NagB/RpiA_transferase-like"/>
</dbReference>
<sequence length="492" mass="54046">MNQDFTVMTADEAARLISHGNMVAFSGFTPAGAPKALPEALARRAVALHRREQPFRIKLLTGASIGALADNQLAEADAVEWRAPYQTAPALRDKINRGEVNFVDLHLSEVAQMVNYGFFGPIDIAVIEASAVTPEGRVYLTSGIGNAPVYLQQARRVIIELNAYHSPRIREMSDIVSLGAPPLRTMVPIFHTLDRVGEGYVQIDPKKIVAVVHTHLPDQITEFGNENPLCLQIARNVERFLLKELHAKRIPAGFLPLQSGVGNINNAVLKVLGRNPDIPPFMMYSEVLQTSVIELLEQERIIGASASSLTVPPSVLEHIYQNMDFFSERVVLRPQEISNNPEIIRRLGVIALNVGLEFDIYGHANSTHVAGVNLMNGIGGSGDFERNAYLSIFMAPSIAKGGKISTIVPMCSHVDHSEHSVKVIITEHGVADLRGLSPIQRAEAIIGNCAHPLYRDYLYGYLARGKSGHIHHDLAHAFDLYQNLEQHGSMLV</sequence>
<dbReference type="NCBIfam" id="TIGR03458">
    <property type="entry name" value="YgfH_subfam"/>
    <property type="match status" value="1"/>
</dbReference>
<organism evidence="6 7">
    <name type="scientific">Acerihabitans arboris</name>
    <dbReference type="NCBI Taxonomy" id="2691583"/>
    <lineage>
        <taxon>Bacteria</taxon>
        <taxon>Pseudomonadati</taxon>
        <taxon>Pseudomonadota</taxon>
        <taxon>Gammaproteobacteria</taxon>
        <taxon>Enterobacterales</taxon>
        <taxon>Pectobacteriaceae</taxon>
        <taxon>Acerihabitans</taxon>
    </lineage>
</organism>
<feature type="binding site" evidence="3">
    <location>
        <position position="400"/>
    </location>
    <ligand>
        <name>CoA</name>
        <dbReference type="ChEBI" id="CHEBI:57287"/>
    </ligand>
</feature>
<dbReference type="FunFam" id="3.40.1080.20:FF:000001">
    <property type="entry name" value="Acetyl-CoA hydrolase Ach1"/>
    <property type="match status" value="1"/>
</dbReference>
<dbReference type="InterPro" id="IPR003702">
    <property type="entry name" value="ActCoA_hydro_N"/>
</dbReference>
<comment type="caution">
    <text evidence="6">The sequence shown here is derived from an EMBL/GenBank/DDBJ whole genome shotgun (WGS) entry which is preliminary data.</text>
</comment>
<evidence type="ECO:0000256" key="3">
    <source>
        <dbReference type="PIRSR" id="PIRSR617821-2"/>
    </source>
</evidence>
<dbReference type="GO" id="GO:0006083">
    <property type="term" value="P:acetate metabolic process"/>
    <property type="evidence" value="ECO:0007669"/>
    <property type="project" value="InterPro"/>
</dbReference>
<reference evidence="6 7" key="1">
    <citation type="submission" date="2019-12" db="EMBL/GenBank/DDBJ databases">
        <authorList>
            <person name="Lee S.D."/>
        </authorList>
    </citation>
    <scope>NUCLEOTIDE SEQUENCE [LARGE SCALE GENOMIC DNA]</scope>
    <source>
        <strain evidence="6 7">SAP-6</strain>
    </source>
</reference>
<reference evidence="6 7" key="2">
    <citation type="submission" date="2020-02" db="EMBL/GenBank/DDBJ databases">
        <title>The new genus of Enterobacteriales.</title>
        <authorList>
            <person name="Kim I.S."/>
        </authorList>
    </citation>
    <scope>NUCLEOTIDE SEQUENCE [LARGE SCALE GENOMIC DNA]</scope>
    <source>
        <strain evidence="6 7">SAP-6</strain>
    </source>
</reference>
<dbReference type="Proteomes" id="UP000461443">
    <property type="component" value="Unassembled WGS sequence"/>
</dbReference>
<feature type="binding site" evidence="3">
    <location>
        <position position="380"/>
    </location>
    <ligand>
        <name>CoA</name>
        <dbReference type="ChEBI" id="CHEBI:57287"/>
    </ligand>
</feature>
<dbReference type="AlphaFoldDB" id="A0A845SGS4"/>
<dbReference type="InterPro" id="IPR017821">
    <property type="entry name" value="Succinate_CoA_transferase"/>
</dbReference>
<gene>
    <name evidence="6" type="ORF">GRH90_03515</name>
</gene>